<proteinExistence type="predicted"/>
<dbReference type="Proteomes" id="UP000641454">
    <property type="component" value="Unassembled WGS sequence"/>
</dbReference>
<sequence length="1609" mass="178394">MTTLVKQSMIRKITLFYILFFFAFTMSASTTTKYDPIKSPKKSQLSAKVNQSNTISGLNTFTERNVRNLINTFDESYIKQHFVTDTVTNEKILQAKAVMDDLETSQNFIDLVSPDDLITLPVGIKKKIGNVTYTLGISKARFTPEYTEITAFVKITIQQTDAQGRQKQLFFGANNIKLSHKGGIYGEANLVLLGDMPIPIQGGNTMVVLKGGLDMKTGDIKNQTYVTIDCSGFKELGITADVLFSRKMLEPVDATYRVKPELKTGDKDYLSSLVTGHFKTIVSDWSDILVEITLPPFQLTKDKSTDGTGKAGLIFELNTAVFDFSDIRNSPEVKFPTEYQKFLIPGNEQLWRGIYVKTLKVVLPEQFKKRASKERVVFQATDLLIDGLGVSGKFSVDHILPITEGDASKWQFSVDHIEATFVTNNLTGAGFNGSIVLPVSSEVTKEEAQAKDATAAKQKALVYSAIIDPTNDEYLLKVSSKNPISFNVFQATATLTPDSYIELRVKDKKFRPRAVLHGSLAIQASNATTTTTGATTATATTPPANATAAEDSTKKTVDFKGVTFQNLQLQTESPYFKVDYLGYAGEVKFANFPVTISEIGLTANDTEASLHFAIDVNMMSGGFAGGTSLSVIASFKEDQGLNRWKYDRIKINRISIEADLGAIKMKGFVDIKDNDPVYGNGFYGKLDADFNSVKVSASAWFGKTDFRYWYVDAYVDLSNSPVKVYIGPAIVNGFGGGAYYKMTKKPNEYSAGIPSGLSYIPDVNSGLGFRALIGFALANEKAFNGKVGFEMAFNTHGGLNRVSFFGEGHIVKALDFKFGDKFKEKLTKMENKINDFGDKNLPMDKLKESNLVEYSKVAFPQDGLSFDVGIDANFSMEMDFQNHVFHSEMEIFINTPGGFFQGVGPKGRAGWAVFHAGRDEWYLHAGTPTDRVGLKLGLGSFKLEATSYLMIGDNIPGSPPPPAIVAEILGVDMQTLDYMRDLNALGDGRGFAFGMNLSLDTGDMSFLVFYARFQAGLGFDIMIKDYGEAACEGTGPIGIDGWYANGQAYVYLQGELGINVKLLFVRKKIPIIKAGAAVLMQAKLPNPSWFRGYMGGYFDLLGGMVKGRFRFKIELGKECELIGGAPLGGMKIISDINPKEGTTGVDVFTVPQVVFNTRINTPFELEDDKGTKTYRILLDKYTVTTNGKPIEGTIVWNESKDAANFISTDILPPNSPIAVSVAVSFQEMKGQSWVTLTQDGQVAKEVKDIIFTTGEAPDYIPISNIEYSYPIVDQQYFYQSERNSGYLKLKRGQPYLFPPVSNWTQQINFESDAGTVKASGLAYDQAQRQLQFNFAKMTNSKKYTIRIISTPPAQASNTTVKEVKYTATSTGQEGNSIEVKNREAESVSKDATTVDVLVYNFSTSAYNTFADKVQDKKVTNNYLEPIYSDVHAIQTDVKVTERFGLTELIGGPTTNYAPMINVEAVLDDNYFTNSIYPLIYQGYPLQPQFTVNRNTDLLGIVPKKGIDVLTWYSSYLDNNPTFPLLDVRMPYRYNLPLYYKQDFMDIQYKIVNTYLNKSSQYQTEIQKYNYIINGVFPSIKRGDYKIKMQYTLPGNIKGSSAIFTYTNPF</sequence>
<gene>
    <name evidence="1" type="ORF">H8R25_06480</name>
</gene>
<comment type="caution">
    <text evidence="1">The sequence shown here is derived from an EMBL/GenBank/DDBJ whole genome shotgun (WGS) entry which is preliminary data.</text>
</comment>
<reference evidence="1 2" key="1">
    <citation type="submission" date="2020-08" db="EMBL/GenBank/DDBJ databases">
        <title>Description of novel Flavobacterium F-392 isolate.</title>
        <authorList>
            <person name="Saticioglu I.B."/>
            <person name="Duman M."/>
            <person name="Altun S."/>
        </authorList>
    </citation>
    <scope>NUCLEOTIDE SEQUENCE [LARGE SCALE GENOMIC DNA]</scope>
    <source>
        <strain evidence="1 2">F-392</strain>
    </source>
</reference>
<protein>
    <submittedName>
        <fullName evidence="1">Uncharacterized protein</fullName>
    </submittedName>
</protein>
<evidence type="ECO:0000313" key="2">
    <source>
        <dbReference type="Proteomes" id="UP000641454"/>
    </source>
</evidence>
<evidence type="ECO:0000313" key="1">
    <source>
        <dbReference type="EMBL" id="MBC5844080.1"/>
    </source>
</evidence>
<keyword evidence="2" id="KW-1185">Reference proteome</keyword>
<organism evidence="1 2">
    <name type="scientific">Flavobacterium muglaense</name>
    <dbReference type="NCBI Taxonomy" id="2764716"/>
    <lineage>
        <taxon>Bacteria</taxon>
        <taxon>Pseudomonadati</taxon>
        <taxon>Bacteroidota</taxon>
        <taxon>Flavobacteriia</taxon>
        <taxon>Flavobacteriales</taxon>
        <taxon>Flavobacteriaceae</taxon>
        <taxon>Flavobacterium</taxon>
    </lineage>
</organism>
<dbReference type="RefSeq" id="WP_187017747.1">
    <property type="nucleotide sequence ID" value="NZ_JACRUK010000010.1"/>
</dbReference>
<accession>A0A923MZM8</accession>
<name>A0A923MZM8_9FLAO</name>
<dbReference type="EMBL" id="JACRUL010000010">
    <property type="protein sequence ID" value="MBC5844080.1"/>
    <property type="molecule type" value="Genomic_DNA"/>
</dbReference>